<dbReference type="InterPro" id="IPR019025">
    <property type="entry name" value="Cordon-bleu_ubiquitin_domain"/>
</dbReference>
<feature type="compositionally biased region" description="Low complexity" evidence="1">
    <location>
        <begin position="1014"/>
        <end position="1035"/>
    </location>
</feature>
<feature type="domain" description="Cordon-bleu ubiquitin-like" evidence="2">
    <location>
        <begin position="144"/>
        <end position="230"/>
    </location>
</feature>
<feature type="compositionally biased region" description="Polar residues" evidence="1">
    <location>
        <begin position="439"/>
        <end position="464"/>
    </location>
</feature>
<name>A0A8C5R6E6_9ANUR</name>
<dbReference type="OrthoDB" id="8882621at2759"/>
<feature type="compositionally biased region" description="Polar residues" evidence="1">
    <location>
        <begin position="866"/>
        <end position="882"/>
    </location>
</feature>
<sequence length="1200" mass="133019">MDDSGSWSETSSPEASLPPSGKKAKNKAPLPPGEVRYAESLQSLDPADSTSYNMEQKENLDRDIELTVVLPGERTTSAIVNGSKPMMDVLIFLCAQYHLNPSTYTIDLISADKGLIKFKPNTPIGMLEVEKVVLKSKIPDDKHKKSGPIIPEQTVRVVINYKKTQKTVMRVSPLVPLQELVPVICSKCEFNPRYTMLLKDYQSQNPLDLTKSLDELGLRELYAMDKSKATSPTELKPPLQETYLNIDPKQNDKKFFNMFRRSKKKRDQTSSAPSTPLLNKQRPMNVTRANTVSKSYDSSTLPLDVPKKRRAPLPPMHTSQSVSNNISHGQMRTLSCVVKSVSIDDSEKDLGTIERARTGSLQLTGSSSFNSSLRRTKRKAPLPPSPPPQTMHDEHDNAPASEEFVHVETILEKEIDDSTFSIVSEHNLGEIEEKEEDSGVQTATTSPTSNDITDITESHASSLASDVDDGSETPENETLAANTESCHSKTEDPISEIATLEYVNKVVTESVASTQTSQLDEDQLHHDVEAKEAQVPHWNLVRPHDHSPTRSQSTEDQGKSQVVQVDVRDHRSQLSTEKGTTQDFAVQTNFDNNVKHLVQTPESTLASWNRSRSSTSEVNGQTSHRVPFTEKVEVFGKKQVHQEYSDRNSKQFISTEPVQTQAIVVKESLIENLLNSPTKQYLHHSEHRPKPSNEITRDYLPKIGMTTYKIVPQRSFEMERYLVSESAQADQNSESLLLTNKESRTNTAAKNPSPLGSPVERKEHSFSMRNGNYASQQAPPVAPVSTTGNSNTETRQKHLLALTRSLSSAPVLNTAKSGPETKPKPDVTPSVKAPSSFYLQMQRRASSMYVTSAAAKSAKYSTSTTENTVTSKDAVKDNSQPSHKMLVSQPPYKLEEKVPEENVRHVARPSLAKLRGLETIYDHPDVEKSITTSHIVYEDNTKNSEVKNEYSLKRGIKEDTTVSFERSKLSLDFSEPVEVQRSESVQTKSVTFSPGSYEANPPNILSHGPRAEESAISSSSRMLRSLSSPTSPSAPLSLQKLQTFATPRPFHSSNSSSSFSAAVTTAVRRSPSFSSNTSPVPQPSETEINSGWSPVRSSSTEIKDESLSSSEMCQEKSEEEILTPQLKYRVHSPPPILEKKPTVSFQTSDPETIHESLMAAIRSGEAAANLRKITIRSNTVSVNGRSQISHPAYSERHHEV</sequence>
<organism evidence="3 4">
    <name type="scientific">Leptobrachium leishanense</name>
    <name type="common">Leishan spiny toad</name>
    <dbReference type="NCBI Taxonomy" id="445787"/>
    <lineage>
        <taxon>Eukaryota</taxon>
        <taxon>Metazoa</taxon>
        <taxon>Chordata</taxon>
        <taxon>Craniata</taxon>
        <taxon>Vertebrata</taxon>
        <taxon>Euteleostomi</taxon>
        <taxon>Amphibia</taxon>
        <taxon>Batrachia</taxon>
        <taxon>Anura</taxon>
        <taxon>Pelobatoidea</taxon>
        <taxon>Megophryidae</taxon>
        <taxon>Leptobrachium</taxon>
    </lineage>
</organism>
<feature type="region of interest" description="Disordered" evidence="1">
    <location>
        <begin position="429"/>
        <end position="491"/>
    </location>
</feature>
<feature type="compositionally biased region" description="Polar residues" evidence="1">
    <location>
        <begin position="269"/>
        <end position="301"/>
    </location>
</feature>
<feature type="region of interest" description="Disordered" evidence="1">
    <location>
        <begin position="740"/>
        <end position="832"/>
    </location>
</feature>
<protein>
    <submittedName>
        <fullName evidence="3">Cordon-bleu WH2 repeat protein like 1</fullName>
    </submittedName>
</protein>
<feature type="region of interest" description="Disordered" evidence="1">
    <location>
        <begin position="533"/>
        <end position="563"/>
    </location>
</feature>
<feature type="region of interest" description="Disordered" evidence="1">
    <location>
        <begin position="1181"/>
        <end position="1200"/>
    </location>
</feature>
<dbReference type="InterPro" id="IPR039895">
    <property type="entry name" value="COBL-like"/>
</dbReference>
<feature type="compositionally biased region" description="Polar residues" evidence="1">
    <location>
        <begin position="804"/>
        <end position="816"/>
    </location>
</feature>
<accession>A0A8C5R6E6</accession>
<dbReference type="PANTHER" id="PTHR21557">
    <property type="entry name" value="CORDON-BLEU"/>
    <property type="match status" value="1"/>
</dbReference>
<feature type="region of interest" description="Disordered" evidence="1">
    <location>
        <begin position="1"/>
        <end position="34"/>
    </location>
</feature>
<dbReference type="GeneTree" id="ENSGT00530000063608"/>
<reference evidence="3" key="1">
    <citation type="submission" date="2025-08" db="UniProtKB">
        <authorList>
            <consortium name="Ensembl"/>
        </authorList>
    </citation>
    <scope>IDENTIFICATION</scope>
</reference>
<keyword evidence="4" id="KW-1185">Reference proteome</keyword>
<dbReference type="Ensembl" id="ENSLLET00000049440.1">
    <property type="protein sequence ID" value="ENSLLEP00000047576.1"/>
    <property type="gene ID" value="ENSLLEG00000030056.1"/>
</dbReference>
<dbReference type="PANTHER" id="PTHR21557:SF2">
    <property type="entry name" value="CORDON-BLEU PROTEIN-LIKE 1"/>
    <property type="match status" value="1"/>
</dbReference>
<feature type="region of interest" description="Disordered" evidence="1">
    <location>
        <begin position="261"/>
        <end position="324"/>
    </location>
</feature>
<dbReference type="Proteomes" id="UP000694569">
    <property type="component" value="Unplaced"/>
</dbReference>
<reference evidence="3" key="2">
    <citation type="submission" date="2025-09" db="UniProtKB">
        <authorList>
            <consortium name="Ensembl"/>
        </authorList>
    </citation>
    <scope>IDENTIFICATION</scope>
</reference>
<dbReference type="GO" id="GO:0003785">
    <property type="term" value="F:actin monomer binding"/>
    <property type="evidence" value="ECO:0007669"/>
    <property type="project" value="InterPro"/>
</dbReference>
<feature type="compositionally biased region" description="Polar residues" evidence="1">
    <location>
        <begin position="1"/>
        <end position="14"/>
    </location>
</feature>
<feature type="compositionally biased region" description="Polar residues" evidence="1">
    <location>
        <begin position="1071"/>
        <end position="1100"/>
    </location>
</feature>
<feature type="compositionally biased region" description="Polar residues" evidence="1">
    <location>
        <begin position="549"/>
        <end position="563"/>
    </location>
</feature>
<gene>
    <name evidence="3" type="primary">COBLL1</name>
</gene>
<feature type="region of interest" description="Disordered" evidence="1">
    <location>
        <begin position="354"/>
        <end position="396"/>
    </location>
</feature>
<feature type="compositionally biased region" description="Polar residues" evidence="1">
    <location>
        <begin position="740"/>
        <end position="750"/>
    </location>
</feature>
<feature type="region of interest" description="Disordered" evidence="1">
    <location>
        <begin position="1070"/>
        <end position="1111"/>
    </location>
</feature>
<proteinExistence type="predicted"/>
<feature type="region of interest" description="Disordered" evidence="1">
    <location>
        <begin position="975"/>
        <end position="1035"/>
    </location>
</feature>
<feature type="compositionally biased region" description="Acidic residues" evidence="1">
    <location>
        <begin position="466"/>
        <end position="475"/>
    </location>
</feature>
<evidence type="ECO:0000313" key="3">
    <source>
        <dbReference type="Ensembl" id="ENSLLEP00000047576.1"/>
    </source>
</evidence>
<feature type="compositionally biased region" description="Polar residues" evidence="1">
    <location>
        <begin position="767"/>
        <end position="793"/>
    </location>
</feature>
<dbReference type="Gene3D" id="3.10.20.90">
    <property type="entry name" value="Phosphatidylinositol 3-kinase Catalytic Subunit, Chain A, domain 1"/>
    <property type="match status" value="1"/>
</dbReference>
<dbReference type="AlphaFoldDB" id="A0A8C5R6E6"/>
<evidence type="ECO:0000313" key="4">
    <source>
        <dbReference type="Proteomes" id="UP000694569"/>
    </source>
</evidence>
<feature type="region of interest" description="Disordered" evidence="1">
    <location>
        <begin position="865"/>
        <end position="885"/>
    </location>
</feature>
<evidence type="ECO:0000256" key="1">
    <source>
        <dbReference type="SAM" id="MobiDB-lite"/>
    </source>
</evidence>
<feature type="compositionally biased region" description="Polar residues" evidence="1">
    <location>
        <begin position="982"/>
        <end position="994"/>
    </location>
</feature>
<dbReference type="Pfam" id="PF09469">
    <property type="entry name" value="Cobl"/>
    <property type="match status" value="1"/>
</dbReference>
<feature type="compositionally biased region" description="Polar residues" evidence="1">
    <location>
        <begin position="359"/>
        <end position="373"/>
    </location>
</feature>
<evidence type="ECO:0000259" key="2">
    <source>
        <dbReference type="Pfam" id="PF09469"/>
    </source>
</evidence>